<reference evidence="4" key="1">
    <citation type="submission" date="2016-10" db="EMBL/GenBank/DDBJ databases">
        <authorList>
            <person name="Varghese N."/>
            <person name="Submissions S."/>
        </authorList>
    </citation>
    <scope>NUCLEOTIDE SEQUENCE [LARGE SCALE GENOMIC DNA]</scope>
    <source>
        <strain evidence="4">Gh-67</strain>
    </source>
</reference>
<dbReference type="AlphaFoldDB" id="A0A1G8DRB3"/>
<evidence type="ECO:0000313" key="3">
    <source>
        <dbReference type="EMBL" id="SDH60236.1"/>
    </source>
</evidence>
<dbReference type="CDD" id="cd00077">
    <property type="entry name" value="HDc"/>
    <property type="match status" value="1"/>
</dbReference>
<dbReference type="Gene3D" id="3.40.50.300">
    <property type="entry name" value="P-loop containing nucleotide triphosphate hydrolases"/>
    <property type="match status" value="1"/>
</dbReference>
<dbReference type="GO" id="GO:0000166">
    <property type="term" value="F:nucleotide binding"/>
    <property type="evidence" value="ECO:0007669"/>
    <property type="project" value="UniProtKB-KW"/>
</dbReference>
<keyword evidence="4" id="KW-1185">Reference proteome</keyword>
<accession>A0A1G8DRB3</accession>
<dbReference type="InterPro" id="IPR027417">
    <property type="entry name" value="P-loop_NTPase"/>
</dbReference>
<evidence type="ECO:0000256" key="1">
    <source>
        <dbReference type="ARBA" id="ARBA00022741"/>
    </source>
</evidence>
<dbReference type="InterPro" id="IPR006674">
    <property type="entry name" value="HD_domain"/>
</dbReference>
<evidence type="ECO:0000259" key="2">
    <source>
        <dbReference type="Pfam" id="PF01966"/>
    </source>
</evidence>
<dbReference type="SUPFAM" id="SSF109604">
    <property type="entry name" value="HD-domain/PDEase-like"/>
    <property type="match status" value="1"/>
</dbReference>
<dbReference type="InterPro" id="IPR006675">
    <property type="entry name" value="HDIG_dom"/>
</dbReference>
<gene>
    <name evidence="3" type="ORF">SAMN05192573_1115</name>
</gene>
<dbReference type="InterPro" id="IPR050124">
    <property type="entry name" value="tRNA_CCA-adding_enzyme"/>
</dbReference>
<dbReference type="Pfam" id="PF13671">
    <property type="entry name" value="AAA_33"/>
    <property type="match status" value="1"/>
</dbReference>
<organism evidence="3 4">
    <name type="scientific">Mucilaginibacter gossypii</name>
    <dbReference type="NCBI Taxonomy" id="551996"/>
    <lineage>
        <taxon>Bacteria</taxon>
        <taxon>Pseudomonadati</taxon>
        <taxon>Bacteroidota</taxon>
        <taxon>Sphingobacteriia</taxon>
        <taxon>Sphingobacteriales</taxon>
        <taxon>Sphingobacteriaceae</taxon>
        <taxon>Mucilaginibacter</taxon>
    </lineage>
</organism>
<dbReference type="PANTHER" id="PTHR47545:SF1">
    <property type="entry name" value="MULTIFUNCTIONAL CCA PROTEIN"/>
    <property type="match status" value="1"/>
</dbReference>
<dbReference type="PANTHER" id="PTHR47545">
    <property type="entry name" value="MULTIFUNCTIONAL CCA PROTEIN"/>
    <property type="match status" value="1"/>
</dbReference>
<dbReference type="Pfam" id="PF01966">
    <property type="entry name" value="HD"/>
    <property type="match status" value="1"/>
</dbReference>
<dbReference type="EMBL" id="FNCG01000011">
    <property type="protein sequence ID" value="SDH60236.1"/>
    <property type="molecule type" value="Genomic_DNA"/>
</dbReference>
<proteinExistence type="predicted"/>
<dbReference type="Gene3D" id="1.10.3090.10">
    <property type="entry name" value="cca-adding enzyme, domain 2"/>
    <property type="match status" value="1"/>
</dbReference>
<dbReference type="STRING" id="551996.SAMN05192573_1115"/>
<name>A0A1G8DRB3_9SPHI</name>
<sequence>MKEVTMWAITKNKDWTYLETRFDWVQRMKDVPQDAIYHAEGNVAIHTQMVLEALTAEQIYKELLAQEQEILWAAALLHDVEKYSTTVIEPDGRITSNGHARKGAMTARQILYREIPTPFAIREQVAGLVRYHGLPLWIFEKSDPVKSLIMASMEVNTQWLALLARADMLGRTCEDKDEMLYKVDCFEAFCREQNCWGVARAFTSDEAKIYYMQHEDGYADYVPFEQPVNEVILMSGLPGAGKNTYIQKNYPDMPVISLDDIRAAKGISPTDKSGNGIVIQEAKEQARVFLRKQKGFIWNATNITRQMRLQLIELFATYKAAVKIIYVEVPYVGLLKQNRNREAAIPDAVLERLIDKLETPALWEAHTVVYQVNDTV</sequence>
<protein>
    <submittedName>
        <fullName evidence="3">HDIG domain-containing protein</fullName>
    </submittedName>
</protein>
<keyword evidence="1" id="KW-0547">Nucleotide-binding</keyword>
<feature type="domain" description="HD" evidence="2">
    <location>
        <begin position="54"/>
        <end position="136"/>
    </location>
</feature>
<dbReference type="RefSeq" id="WP_256337485.1">
    <property type="nucleotide sequence ID" value="NZ_FNCG01000011.1"/>
</dbReference>
<dbReference type="NCBIfam" id="TIGR00277">
    <property type="entry name" value="HDIG"/>
    <property type="match status" value="1"/>
</dbReference>
<dbReference type="Proteomes" id="UP000199705">
    <property type="component" value="Unassembled WGS sequence"/>
</dbReference>
<dbReference type="SUPFAM" id="SSF52540">
    <property type="entry name" value="P-loop containing nucleoside triphosphate hydrolases"/>
    <property type="match status" value="1"/>
</dbReference>
<evidence type="ECO:0000313" key="4">
    <source>
        <dbReference type="Proteomes" id="UP000199705"/>
    </source>
</evidence>
<dbReference type="InterPro" id="IPR003607">
    <property type="entry name" value="HD/PDEase_dom"/>
</dbReference>